<dbReference type="InterPro" id="IPR000917">
    <property type="entry name" value="Sulfatase_N"/>
</dbReference>
<evidence type="ECO:0000259" key="2">
    <source>
        <dbReference type="Pfam" id="PF00884"/>
    </source>
</evidence>
<dbReference type="AlphaFoldDB" id="A0A1D8JIG4"/>
<dbReference type="InterPro" id="IPR011990">
    <property type="entry name" value="TPR-like_helical_dom_sf"/>
</dbReference>
<dbReference type="EMBL" id="CP017560">
    <property type="protein sequence ID" value="AOV08497.1"/>
    <property type="molecule type" value="Genomic_DNA"/>
</dbReference>
<keyword evidence="4" id="KW-1185">Reference proteome</keyword>
<gene>
    <name evidence="3" type="ORF">BI350_13795</name>
</gene>
<sequence length="676" mass="78900">MESLNSKMEYYSSLARKIELNIEENNLEQAREKLEEYSSVINNSAKYCYKAILLFQANDVEGAIQELKAGAIEHPFNFNIYYNLGFMYNAIQEVEQSLNSFFYAIKYGFTDENKELALSALENVIKENPKANVTHEKMNEMKKVLDQEDARVYPIDKNRESLIRKPQHVGTEHEYMVNMYKILNIADVDLNTRMFFKSELIKGKKSRNLRKYQTKGPVVIPISKLKISTNIEIKVNGKKFDFSRDKLRINQFHYIRITEPGEIEISSDSEIFIGDIIELEPQVKPEKLVLKIFIDGLSYQFLEKNGLKEMMPHTHKFFKKGFMAKNCYTVSEWTLPSKSSINTGVYATKHKILQPEHLFTFKESHKLLAEYFQEQGYYCTNISPNWRTTPTLGYNKGFNRMIYQNFLGGMDSKEIVMETIEHLMSFNKTNNFLAISLLDLHNVPDEIENHLFSQVNTDIKNRLYKNKIGTTSVQTKFDESKVAKYAEEIRRVDGILSVLYNYILKNYGEDEFVVTLHSDHGQTFLEEGFNLLSDNRLKVPFMMRGKNVPTIESEELIQTVDILPTILKSCGLESIQEIDGRIPKAFGENEEREFTFSQIIHPNQTYKVRINEGDISYYFETKHLVLADLSINLEGYQSRLVENQTEIDITQQNSDKKKKYDEYVFQQVKDMLRWSK</sequence>
<accession>A0A1D8JIG4</accession>
<evidence type="ECO:0000256" key="1">
    <source>
        <dbReference type="ARBA" id="ARBA00008779"/>
    </source>
</evidence>
<dbReference type="Gene3D" id="3.40.720.10">
    <property type="entry name" value="Alkaline Phosphatase, subunit A"/>
    <property type="match status" value="1"/>
</dbReference>
<evidence type="ECO:0000313" key="3">
    <source>
        <dbReference type="EMBL" id="AOV08497.1"/>
    </source>
</evidence>
<dbReference type="PANTHER" id="PTHR42693:SF33">
    <property type="entry name" value="ARYLSULFATASE"/>
    <property type="match status" value="1"/>
</dbReference>
<dbReference type="RefSeq" id="WP_075528663.1">
    <property type="nucleotide sequence ID" value="NZ_CP017560.1"/>
</dbReference>
<dbReference type="Pfam" id="PF00884">
    <property type="entry name" value="Sulfatase"/>
    <property type="match status" value="1"/>
</dbReference>
<proteinExistence type="inferred from homology"/>
<organism evidence="3 4">
    <name type="scientific">Sporosarcina ureilytica</name>
    <dbReference type="NCBI Taxonomy" id="298596"/>
    <lineage>
        <taxon>Bacteria</taxon>
        <taxon>Bacillati</taxon>
        <taxon>Bacillota</taxon>
        <taxon>Bacilli</taxon>
        <taxon>Bacillales</taxon>
        <taxon>Caryophanaceae</taxon>
        <taxon>Sporosarcina</taxon>
    </lineage>
</organism>
<name>A0A1D8JIG4_9BACL</name>
<comment type="similarity">
    <text evidence="1">Belongs to the sulfatase family.</text>
</comment>
<reference evidence="3 4" key="1">
    <citation type="submission" date="2016-09" db="EMBL/GenBank/DDBJ databases">
        <title>Complete genome sequence of the Lysinibacillus sphaericus LMG 22257, a specie of Bacillus with ureolytic activity that can effectively biodeposit calcium carbonate.</title>
        <authorList>
            <person name="Yan W."/>
        </authorList>
    </citation>
    <scope>NUCLEOTIDE SEQUENCE [LARGE SCALE GENOMIC DNA]</scope>
    <source>
        <strain evidence="3 4">LMG 22257</strain>
    </source>
</reference>
<dbReference type="PANTHER" id="PTHR42693">
    <property type="entry name" value="ARYLSULFATASE FAMILY MEMBER"/>
    <property type="match status" value="1"/>
</dbReference>
<dbReference type="SUPFAM" id="SSF53649">
    <property type="entry name" value="Alkaline phosphatase-like"/>
    <property type="match status" value="1"/>
</dbReference>
<dbReference type="Proteomes" id="UP000185746">
    <property type="component" value="Chromosome"/>
</dbReference>
<dbReference type="SUPFAM" id="SSF48452">
    <property type="entry name" value="TPR-like"/>
    <property type="match status" value="1"/>
</dbReference>
<evidence type="ECO:0000313" key="4">
    <source>
        <dbReference type="Proteomes" id="UP000185746"/>
    </source>
</evidence>
<dbReference type="KEGG" id="surl:BI350_13795"/>
<dbReference type="GO" id="GO:0004065">
    <property type="term" value="F:arylsulfatase activity"/>
    <property type="evidence" value="ECO:0007669"/>
    <property type="project" value="TreeGrafter"/>
</dbReference>
<protein>
    <recommendedName>
        <fullName evidence="2">Sulfatase N-terminal domain-containing protein</fullName>
    </recommendedName>
</protein>
<dbReference type="Gene3D" id="1.25.40.10">
    <property type="entry name" value="Tetratricopeptide repeat domain"/>
    <property type="match status" value="1"/>
</dbReference>
<dbReference type="InterPro" id="IPR017850">
    <property type="entry name" value="Alkaline_phosphatase_core_sf"/>
</dbReference>
<dbReference type="InterPro" id="IPR050738">
    <property type="entry name" value="Sulfatase"/>
</dbReference>
<feature type="domain" description="Sulfatase N-terminal" evidence="2">
    <location>
        <begin position="289"/>
        <end position="569"/>
    </location>
</feature>